<feature type="domain" description="VWFA" evidence="1">
    <location>
        <begin position="1"/>
        <end position="139"/>
    </location>
</feature>
<dbReference type="PROSITE" id="PS50234">
    <property type="entry name" value="VWFA"/>
    <property type="match status" value="1"/>
</dbReference>
<dbReference type="PANTHER" id="PTHR31024:SF3">
    <property type="entry name" value="C-TYPE LECTIN-RELATED"/>
    <property type="match status" value="1"/>
</dbReference>
<proteinExistence type="predicted"/>
<dbReference type="InterPro" id="IPR002035">
    <property type="entry name" value="VWF_A"/>
</dbReference>
<dbReference type="Gene3D" id="3.40.50.410">
    <property type="entry name" value="von Willebrand factor, type A domain"/>
    <property type="match status" value="1"/>
</dbReference>
<dbReference type="PANTHER" id="PTHR31024">
    <property type="entry name" value="C-TYPE LECTIN"/>
    <property type="match status" value="1"/>
</dbReference>
<dbReference type="GO" id="GO:0045087">
    <property type="term" value="P:innate immune response"/>
    <property type="evidence" value="ECO:0007669"/>
    <property type="project" value="TreeGrafter"/>
</dbReference>
<dbReference type="InterPro" id="IPR036465">
    <property type="entry name" value="vWFA_dom_sf"/>
</dbReference>
<keyword evidence="3" id="KW-1185">Reference proteome</keyword>
<protein>
    <recommendedName>
        <fullName evidence="1">VWFA domain-containing protein</fullName>
    </recommendedName>
</protein>
<dbReference type="Proteomes" id="UP001152747">
    <property type="component" value="Unassembled WGS sequence"/>
</dbReference>
<evidence type="ECO:0000313" key="2">
    <source>
        <dbReference type="EMBL" id="CAI5453581.1"/>
    </source>
</evidence>
<dbReference type="EMBL" id="CANHGI010000005">
    <property type="protein sequence ID" value="CAI5453581.1"/>
    <property type="molecule type" value="Genomic_DNA"/>
</dbReference>
<name>A0A9P1N9X2_9PELO</name>
<evidence type="ECO:0000259" key="1">
    <source>
        <dbReference type="PROSITE" id="PS50234"/>
    </source>
</evidence>
<gene>
    <name evidence="2" type="ORF">CAMP_LOCUS16218</name>
</gene>
<sequence length="197" mass="21891">MSSTGNYISASQVADLNTYQSTDDLINGLSDGLGDATTIAASDLRQGLSAAEKVLYNREDRRNYKQAIIIYASEYSLVNNYDPKPAADRLKYAGIQIITVAVNHNNDRYLLDKLSHIASPGFNFSTFDSNLVSEVQGALFSSKTFLEPDFLVNCFCPDHWTQCRADFNDQTSHKYGVCVTSSGLRGAWAKKFALIYW</sequence>
<organism evidence="2 3">
    <name type="scientific">Caenorhabditis angaria</name>
    <dbReference type="NCBI Taxonomy" id="860376"/>
    <lineage>
        <taxon>Eukaryota</taxon>
        <taxon>Metazoa</taxon>
        <taxon>Ecdysozoa</taxon>
        <taxon>Nematoda</taxon>
        <taxon>Chromadorea</taxon>
        <taxon>Rhabditida</taxon>
        <taxon>Rhabditina</taxon>
        <taxon>Rhabditomorpha</taxon>
        <taxon>Rhabditoidea</taxon>
        <taxon>Rhabditidae</taxon>
        <taxon>Peloderinae</taxon>
        <taxon>Caenorhabditis</taxon>
    </lineage>
</organism>
<dbReference type="Pfam" id="PF00092">
    <property type="entry name" value="VWA"/>
    <property type="match status" value="1"/>
</dbReference>
<accession>A0A9P1N9X2</accession>
<evidence type="ECO:0000313" key="3">
    <source>
        <dbReference type="Proteomes" id="UP001152747"/>
    </source>
</evidence>
<reference evidence="2" key="1">
    <citation type="submission" date="2022-11" db="EMBL/GenBank/DDBJ databases">
        <authorList>
            <person name="Kikuchi T."/>
        </authorList>
    </citation>
    <scope>NUCLEOTIDE SEQUENCE</scope>
    <source>
        <strain evidence="2">PS1010</strain>
    </source>
</reference>
<dbReference type="OrthoDB" id="5817090at2759"/>
<comment type="caution">
    <text evidence="2">The sequence shown here is derived from an EMBL/GenBank/DDBJ whole genome shotgun (WGS) entry which is preliminary data.</text>
</comment>
<dbReference type="AlphaFoldDB" id="A0A9P1N9X2"/>
<dbReference type="SUPFAM" id="SSF53300">
    <property type="entry name" value="vWA-like"/>
    <property type="match status" value="1"/>
</dbReference>